<feature type="domain" description="Cytoskeleton protein RodZ-like C-terminal" evidence="2">
    <location>
        <begin position="164"/>
        <end position="233"/>
    </location>
</feature>
<dbReference type="Pfam" id="PF13464">
    <property type="entry name" value="RodZ_C"/>
    <property type="match status" value="1"/>
</dbReference>
<protein>
    <submittedName>
        <fullName evidence="3">Unannotated protein</fullName>
    </submittedName>
</protein>
<dbReference type="Gene3D" id="1.10.260.40">
    <property type="entry name" value="lambda repressor-like DNA-binding domains"/>
    <property type="match status" value="1"/>
</dbReference>
<accession>A0A6J6E625</accession>
<feature type="region of interest" description="Disordered" evidence="1">
    <location>
        <begin position="128"/>
        <end position="151"/>
    </location>
</feature>
<dbReference type="AlphaFoldDB" id="A0A6J6E625"/>
<organism evidence="3">
    <name type="scientific">freshwater metagenome</name>
    <dbReference type="NCBI Taxonomy" id="449393"/>
    <lineage>
        <taxon>unclassified sequences</taxon>
        <taxon>metagenomes</taxon>
        <taxon>ecological metagenomes</taxon>
    </lineage>
</organism>
<gene>
    <name evidence="3" type="ORF">UFOPK1689_00726</name>
</gene>
<dbReference type="InterPro" id="IPR050400">
    <property type="entry name" value="Bact_Cytoskel_RodZ"/>
</dbReference>
<reference evidence="3" key="1">
    <citation type="submission" date="2020-05" db="EMBL/GenBank/DDBJ databases">
        <authorList>
            <person name="Chiriac C."/>
            <person name="Salcher M."/>
            <person name="Ghai R."/>
            <person name="Kavagutti S V."/>
        </authorList>
    </citation>
    <scope>NUCLEOTIDE SEQUENCE</scope>
</reference>
<proteinExistence type="predicted"/>
<dbReference type="PANTHER" id="PTHR34475">
    <property type="match status" value="1"/>
</dbReference>
<dbReference type="EMBL" id="CAEZTN010000019">
    <property type="protein sequence ID" value="CAB4571872.1"/>
    <property type="molecule type" value="Genomic_DNA"/>
</dbReference>
<dbReference type="InterPro" id="IPR010982">
    <property type="entry name" value="Lambda_DNA-bd_dom_sf"/>
</dbReference>
<dbReference type="SUPFAM" id="SSF47413">
    <property type="entry name" value="lambda repressor-like DNA-binding domains"/>
    <property type="match status" value="1"/>
</dbReference>
<evidence type="ECO:0000313" key="3">
    <source>
        <dbReference type="EMBL" id="CAB4571872.1"/>
    </source>
</evidence>
<dbReference type="Pfam" id="PF13413">
    <property type="entry name" value="HTH_25"/>
    <property type="match status" value="1"/>
</dbReference>
<feature type="compositionally biased region" description="Low complexity" evidence="1">
    <location>
        <begin position="128"/>
        <end position="146"/>
    </location>
</feature>
<evidence type="ECO:0000256" key="1">
    <source>
        <dbReference type="SAM" id="MobiDB-lite"/>
    </source>
</evidence>
<name>A0A6J6E625_9ZZZZ</name>
<dbReference type="InterPro" id="IPR025194">
    <property type="entry name" value="RodZ-like_C"/>
</dbReference>
<dbReference type="PANTHER" id="PTHR34475:SF1">
    <property type="entry name" value="CYTOSKELETON PROTEIN RODZ"/>
    <property type="match status" value="1"/>
</dbReference>
<sequence length="238" mass="25392">MSLGSMITKARKDAGFSIDDLSDATNIRGALLREMEADQFTNCGGETYARGHLRNIAKKLNIDPQPLLDTYESEQGQSVRSIQDLWVENSLMEEPGEPRKVSWKVLAGISIASLLVVGLAQVIFSSSSDSPIPTPITTPNATSSTTEEQSEIVSDGTKVEIVITASRARSYLLISDESGQVLFDGQISLGEEKIYSSTSKLTLKVGNAGALDLKVNGKAVPPIGTPGQVVTVTYGLDS</sequence>
<dbReference type="GO" id="GO:0003677">
    <property type="term" value="F:DNA binding"/>
    <property type="evidence" value="ECO:0007669"/>
    <property type="project" value="InterPro"/>
</dbReference>
<evidence type="ECO:0000259" key="2">
    <source>
        <dbReference type="Pfam" id="PF13464"/>
    </source>
</evidence>